<sequence>MKRLLIAGSIACATLLFTAACGDDKKADAPAAAAAASGAASESGSAAPSGSAKAGSSGKAGQLQYQTVAKLTGELFTKDADCPVGQWDGNSTGVDPKYRSAVANFKQFDCYKKRGDMLPHRGQQAIYVEFKSANAAKAYAQDQAKAYPTLVVGNTVVVAGSGLKDTDMKAYLEAVNETAGGAGQILA</sequence>
<dbReference type="EMBL" id="CP073720">
    <property type="protein sequence ID" value="UWP84941.1"/>
    <property type="molecule type" value="Genomic_DNA"/>
</dbReference>
<feature type="chain" id="PRO_5046447262" description="Lipoprotein" evidence="1">
    <location>
        <begin position="23"/>
        <end position="187"/>
    </location>
</feature>
<evidence type="ECO:0000313" key="3">
    <source>
        <dbReference type="Proteomes" id="UP001059617"/>
    </source>
</evidence>
<accession>A0ABY5WA46</accession>
<gene>
    <name evidence="2" type="ORF">Dfulv_12210</name>
</gene>
<name>A0ABY5WA46_9ACTN</name>
<evidence type="ECO:0000256" key="1">
    <source>
        <dbReference type="SAM" id="SignalP"/>
    </source>
</evidence>
<protein>
    <recommendedName>
        <fullName evidence="4">Lipoprotein</fullName>
    </recommendedName>
</protein>
<keyword evidence="1" id="KW-0732">Signal</keyword>
<reference evidence="2" key="2">
    <citation type="submission" date="2022-09" db="EMBL/GenBank/DDBJ databases">
        <title>Biosynthetic gene clusters of Dactylosporangioum fulvum.</title>
        <authorList>
            <person name="Caradec T."/>
        </authorList>
    </citation>
    <scope>NUCLEOTIDE SEQUENCE</scope>
    <source>
        <strain evidence="2">NRRL B-16292</strain>
    </source>
</reference>
<reference evidence="2" key="1">
    <citation type="submission" date="2021-04" db="EMBL/GenBank/DDBJ databases">
        <authorList>
            <person name="Hartkoorn R.C."/>
            <person name="Beaudoing E."/>
            <person name="Hot D."/>
        </authorList>
    </citation>
    <scope>NUCLEOTIDE SEQUENCE</scope>
    <source>
        <strain evidence="2">NRRL B-16292</strain>
    </source>
</reference>
<dbReference type="Proteomes" id="UP001059617">
    <property type="component" value="Chromosome"/>
</dbReference>
<evidence type="ECO:0000313" key="2">
    <source>
        <dbReference type="EMBL" id="UWP84941.1"/>
    </source>
</evidence>
<keyword evidence="3" id="KW-1185">Reference proteome</keyword>
<organism evidence="2 3">
    <name type="scientific">Dactylosporangium fulvum</name>
    <dbReference type="NCBI Taxonomy" id="53359"/>
    <lineage>
        <taxon>Bacteria</taxon>
        <taxon>Bacillati</taxon>
        <taxon>Actinomycetota</taxon>
        <taxon>Actinomycetes</taxon>
        <taxon>Micromonosporales</taxon>
        <taxon>Micromonosporaceae</taxon>
        <taxon>Dactylosporangium</taxon>
    </lineage>
</organism>
<feature type="signal peptide" evidence="1">
    <location>
        <begin position="1"/>
        <end position="22"/>
    </location>
</feature>
<dbReference type="PROSITE" id="PS51257">
    <property type="entry name" value="PROKAR_LIPOPROTEIN"/>
    <property type="match status" value="1"/>
</dbReference>
<proteinExistence type="predicted"/>
<evidence type="ECO:0008006" key="4">
    <source>
        <dbReference type="Google" id="ProtNLM"/>
    </source>
</evidence>
<dbReference type="RefSeq" id="WP_259862951.1">
    <property type="nucleotide sequence ID" value="NZ_BAAAST010000150.1"/>
</dbReference>